<reference evidence="1" key="1">
    <citation type="journal article" date="2020" name="New Phytol.">
        <title>Comparative genomics reveals dynamic genome evolution in host specialist ectomycorrhizal fungi.</title>
        <authorList>
            <person name="Lofgren L.A."/>
            <person name="Nguyen N.H."/>
            <person name="Vilgalys R."/>
            <person name="Ruytinx J."/>
            <person name="Liao H.L."/>
            <person name="Branco S."/>
            <person name="Kuo A."/>
            <person name="LaButti K."/>
            <person name="Lipzen A."/>
            <person name="Andreopoulos W."/>
            <person name="Pangilinan J."/>
            <person name="Riley R."/>
            <person name="Hundley H."/>
            <person name="Na H."/>
            <person name="Barry K."/>
            <person name="Grigoriev I.V."/>
            <person name="Stajich J.E."/>
            <person name="Kennedy P.G."/>
        </authorList>
    </citation>
    <scope>NUCLEOTIDE SEQUENCE</scope>
    <source>
        <strain evidence="1">S12</strain>
    </source>
</reference>
<accession>A0A9P7DR01</accession>
<dbReference type="EMBL" id="JABBWE010000008">
    <property type="protein sequence ID" value="KAG1800919.1"/>
    <property type="molecule type" value="Genomic_DNA"/>
</dbReference>
<name>A0A9P7DR01_9AGAM</name>
<dbReference type="RefSeq" id="XP_041164661.1">
    <property type="nucleotide sequence ID" value="XM_041312163.1"/>
</dbReference>
<dbReference type="Proteomes" id="UP000719766">
    <property type="component" value="Unassembled WGS sequence"/>
</dbReference>
<evidence type="ECO:0000313" key="2">
    <source>
        <dbReference type="Proteomes" id="UP000719766"/>
    </source>
</evidence>
<dbReference type="AlphaFoldDB" id="A0A9P7DR01"/>
<evidence type="ECO:0000313" key="1">
    <source>
        <dbReference type="EMBL" id="KAG1800919.1"/>
    </source>
</evidence>
<proteinExistence type="predicted"/>
<comment type="caution">
    <text evidence="1">The sequence shown here is derived from an EMBL/GenBank/DDBJ whole genome shotgun (WGS) entry which is preliminary data.</text>
</comment>
<dbReference type="GeneID" id="64605927"/>
<organism evidence="1 2">
    <name type="scientific">Suillus plorans</name>
    <dbReference type="NCBI Taxonomy" id="116603"/>
    <lineage>
        <taxon>Eukaryota</taxon>
        <taxon>Fungi</taxon>
        <taxon>Dikarya</taxon>
        <taxon>Basidiomycota</taxon>
        <taxon>Agaricomycotina</taxon>
        <taxon>Agaricomycetes</taxon>
        <taxon>Agaricomycetidae</taxon>
        <taxon>Boletales</taxon>
        <taxon>Suillineae</taxon>
        <taxon>Suillaceae</taxon>
        <taxon>Suillus</taxon>
    </lineage>
</organism>
<sequence length="133" mass="14716">MAIRRSNTAPQAFEFQVRPGLARAKSTVDGFIPRLDQTSVAASSHHAFVATAASPLVSPRDREDPFSLTGFFPVSYEGENWEWLRQEQTFEPAEDEVQSEGSVRVVAEDEIEETIKGEDKMGVLSVLSKSDLT</sequence>
<gene>
    <name evidence="1" type="ORF">HD556DRAFT_968336</name>
</gene>
<protein>
    <submittedName>
        <fullName evidence="1">Uncharacterized protein</fullName>
    </submittedName>
</protein>
<keyword evidence="2" id="KW-1185">Reference proteome</keyword>
<dbReference type="OrthoDB" id="3205299at2759"/>